<evidence type="ECO:0000313" key="1">
    <source>
        <dbReference type="EnsemblPlants" id="OB12G26550.1"/>
    </source>
</evidence>
<dbReference type="HOGENOM" id="CLU_1404418_0_0_1"/>
<reference evidence="1" key="1">
    <citation type="journal article" date="2013" name="Nat. Commun.">
        <title>Whole-genome sequencing of Oryza brachyantha reveals mechanisms underlying Oryza genome evolution.</title>
        <authorList>
            <person name="Chen J."/>
            <person name="Huang Q."/>
            <person name="Gao D."/>
            <person name="Wang J."/>
            <person name="Lang Y."/>
            <person name="Liu T."/>
            <person name="Li B."/>
            <person name="Bai Z."/>
            <person name="Luis Goicoechea J."/>
            <person name="Liang C."/>
            <person name="Chen C."/>
            <person name="Zhang W."/>
            <person name="Sun S."/>
            <person name="Liao Y."/>
            <person name="Zhang X."/>
            <person name="Yang L."/>
            <person name="Song C."/>
            <person name="Wang M."/>
            <person name="Shi J."/>
            <person name="Liu G."/>
            <person name="Liu J."/>
            <person name="Zhou H."/>
            <person name="Zhou W."/>
            <person name="Yu Q."/>
            <person name="An N."/>
            <person name="Chen Y."/>
            <person name="Cai Q."/>
            <person name="Wang B."/>
            <person name="Liu B."/>
            <person name="Min J."/>
            <person name="Huang Y."/>
            <person name="Wu H."/>
            <person name="Li Z."/>
            <person name="Zhang Y."/>
            <person name="Yin Y."/>
            <person name="Song W."/>
            <person name="Jiang J."/>
            <person name="Jackson S.A."/>
            <person name="Wing R.A."/>
            <person name="Wang J."/>
            <person name="Chen M."/>
        </authorList>
    </citation>
    <scope>NUCLEOTIDE SEQUENCE [LARGE SCALE GENOMIC DNA]</scope>
    <source>
        <strain evidence="1">cv. IRGC 101232</strain>
    </source>
</reference>
<accession>J3NF97</accession>
<reference evidence="1" key="2">
    <citation type="submission" date="2013-04" db="UniProtKB">
        <authorList>
            <consortium name="EnsemblPlants"/>
        </authorList>
    </citation>
    <scope>IDENTIFICATION</scope>
</reference>
<dbReference type="Proteomes" id="UP000006038">
    <property type="component" value="Chromosome 12"/>
</dbReference>
<evidence type="ECO:0000313" key="2">
    <source>
        <dbReference type="Proteomes" id="UP000006038"/>
    </source>
</evidence>
<organism evidence="1">
    <name type="scientific">Oryza brachyantha</name>
    <name type="common">malo sina</name>
    <dbReference type="NCBI Taxonomy" id="4533"/>
    <lineage>
        <taxon>Eukaryota</taxon>
        <taxon>Viridiplantae</taxon>
        <taxon>Streptophyta</taxon>
        <taxon>Embryophyta</taxon>
        <taxon>Tracheophyta</taxon>
        <taxon>Spermatophyta</taxon>
        <taxon>Magnoliopsida</taxon>
        <taxon>Liliopsida</taxon>
        <taxon>Poales</taxon>
        <taxon>Poaceae</taxon>
        <taxon>BOP clade</taxon>
        <taxon>Oryzoideae</taxon>
        <taxon>Oryzeae</taxon>
        <taxon>Oryzinae</taxon>
        <taxon>Oryza</taxon>
    </lineage>
</organism>
<name>J3NF97_ORYBR</name>
<sequence>MEVGLTYPRSGRMVAPGTIQKNDKNAISVDGQMLNDYVDILVNTIFNQHTLMPRVYGMITTLGKAQACCIPWPRGNLMHPGGQALHCKVSAITRQISSNQGEKSANQNLALKNKCLTVHCKVWLENVGDEDTYFKTKNLGNVGDEEIKHIKCFSRVRLHDIFNLRSSVPGNVLMQAILKSVSVEKPCLETWFLS</sequence>
<dbReference type="Gramene" id="OB12G26550.1">
    <property type="protein sequence ID" value="OB12G26550.1"/>
    <property type="gene ID" value="OB12G26550"/>
</dbReference>
<dbReference type="eggNOG" id="ENOG502R3E6">
    <property type="taxonomic scope" value="Eukaryota"/>
</dbReference>
<dbReference type="AlphaFoldDB" id="J3NF97"/>
<proteinExistence type="predicted"/>
<keyword evidence="2" id="KW-1185">Reference proteome</keyword>
<protein>
    <submittedName>
        <fullName evidence="1">Uncharacterized protein</fullName>
    </submittedName>
</protein>
<dbReference type="EnsemblPlants" id="OB12G26550.1">
    <property type="protein sequence ID" value="OB12G26550.1"/>
    <property type="gene ID" value="OB12G26550"/>
</dbReference>